<evidence type="ECO:0000313" key="3">
    <source>
        <dbReference type="EMBL" id="MEN2792691.1"/>
    </source>
</evidence>
<reference evidence="3 4" key="1">
    <citation type="submission" date="2024-05" db="EMBL/GenBank/DDBJ databases">
        <authorList>
            <person name="Liu Q."/>
            <person name="Xin Y.-H."/>
        </authorList>
    </citation>
    <scope>NUCLEOTIDE SEQUENCE [LARGE SCALE GENOMIC DNA]</scope>
    <source>
        <strain evidence="3 4">CGMCC 1.10181</strain>
    </source>
</reference>
<comment type="similarity">
    <text evidence="1">Belongs to the YciI family.</text>
</comment>
<protein>
    <submittedName>
        <fullName evidence="3">YciI family protein</fullName>
    </submittedName>
</protein>
<dbReference type="InterPro" id="IPR011008">
    <property type="entry name" value="Dimeric_a/b-barrel"/>
</dbReference>
<sequence>MAGVERPEVPLCVIVLRYIVPIEEVDRRMADHVAWLTRGYTEGIFLASGRQVPRIGGIILTRGHKREVEALAATDPFVSSGAAAAEVIEFNASMAATGFTALLA</sequence>
<dbReference type="PANTHER" id="PTHR37828:SF1">
    <property type="entry name" value="YCII-RELATED DOMAIN-CONTAINING PROTEIN"/>
    <property type="match status" value="1"/>
</dbReference>
<gene>
    <name evidence="3" type="ORF">ABC974_23890</name>
</gene>
<evidence type="ECO:0000256" key="1">
    <source>
        <dbReference type="ARBA" id="ARBA00007689"/>
    </source>
</evidence>
<dbReference type="InterPro" id="IPR005545">
    <property type="entry name" value="YCII"/>
</dbReference>
<accession>A0ABU9YAA8</accession>
<dbReference type="PANTHER" id="PTHR37828">
    <property type="entry name" value="GSR2449 PROTEIN"/>
    <property type="match status" value="1"/>
</dbReference>
<dbReference type="Pfam" id="PF03795">
    <property type="entry name" value="YCII"/>
    <property type="match status" value="1"/>
</dbReference>
<feature type="domain" description="YCII-related" evidence="2">
    <location>
        <begin position="18"/>
        <end position="91"/>
    </location>
</feature>
<name>A0ABU9YAA8_9SPHN</name>
<dbReference type="EMBL" id="JBDIME010000032">
    <property type="protein sequence ID" value="MEN2792691.1"/>
    <property type="molecule type" value="Genomic_DNA"/>
</dbReference>
<dbReference type="Proteomes" id="UP001419910">
    <property type="component" value="Unassembled WGS sequence"/>
</dbReference>
<evidence type="ECO:0000259" key="2">
    <source>
        <dbReference type="Pfam" id="PF03795"/>
    </source>
</evidence>
<proteinExistence type="inferred from homology"/>
<keyword evidence="4" id="KW-1185">Reference proteome</keyword>
<comment type="caution">
    <text evidence="3">The sequence shown here is derived from an EMBL/GenBank/DDBJ whole genome shotgun (WGS) entry which is preliminary data.</text>
</comment>
<dbReference type="RefSeq" id="WP_343891046.1">
    <property type="nucleotide sequence ID" value="NZ_BAAAEH010000038.1"/>
</dbReference>
<evidence type="ECO:0000313" key="4">
    <source>
        <dbReference type="Proteomes" id="UP001419910"/>
    </source>
</evidence>
<organism evidence="3 4">
    <name type="scientific">Sphingomonas oligophenolica</name>
    <dbReference type="NCBI Taxonomy" id="301154"/>
    <lineage>
        <taxon>Bacteria</taxon>
        <taxon>Pseudomonadati</taxon>
        <taxon>Pseudomonadota</taxon>
        <taxon>Alphaproteobacteria</taxon>
        <taxon>Sphingomonadales</taxon>
        <taxon>Sphingomonadaceae</taxon>
        <taxon>Sphingomonas</taxon>
    </lineage>
</organism>
<dbReference type="SUPFAM" id="SSF54909">
    <property type="entry name" value="Dimeric alpha+beta barrel"/>
    <property type="match status" value="1"/>
</dbReference>